<dbReference type="PRINTS" id="PR00344">
    <property type="entry name" value="BCTRLSENSOR"/>
</dbReference>
<evidence type="ECO:0000259" key="11">
    <source>
        <dbReference type="PROSITE" id="PS50113"/>
    </source>
</evidence>
<dbReference type="SUPFAM" id="SSF47384">
    <property type="entry name" value="Homodimeric domain of signal transducing histidine kinase"/>
    <property type="match status" value="1"/>
</dbReference>
<dbReference type="PANTHER" id="PTHR43065:SF42">
    <property type="entry name" value="TWO-COMPONENT SENSOR PPRA"/>
    <property type="match status" value="1"/>
</dbReference>
<evidence type="ECO:0000313" key="12">
    <source>
        <dbReference type="EMBL" id="MCJ8500785.1"/>
    </source>
</evidence>
<dbReference type="InterPro" id="IPR036097">
    <property type="entry name" value="HisK_dim/P_sf"/>
</dbReference>
<dbReference type="Pfam" id="PF00989">
    <property type="entry name" value="PAS"/>
    <property type="match status" value="1"/>
</dbReference>
<protein>
    <recommendedName>
        <fullName evidence="2">histidine kinase</fullName>
        <ecNumber evidence="2">2.7.13.3</ecNumber>
    </recommendedName>
</protein>
<dbReference type="RefSeq" id="WP_246906243.1">
    <property type="nucleotide sequence ID" value="NZ_JALJRB010000008.1"/>
</dbReference>
<keyword evidence="3" id="KW-0597">Phosphoprotein</keyword>
<dbReference type="InterPro" id="IPR036890">
    <property type="entry name" value="HATPase_C_sf"/>
</dbReference>
<dbReference type="SUPFAM" id="SSF55785">
    <property type="entry name" value="PYP-like sensor domain (PAS domain)"/>
    <property type="match status" value="2"/>
</dbReference>
<evidence type="ECO:0000259" key="10">
    <source>
        <dbReference type="PROSITE" id="PS50112"/>
    </source>
</evidence>
<keyword evidence="7" id="KW-0067">ATP-binding</keyword>
<dbReference type="NCBIfam" id="TIGR00229">
    <property type="entry name" value="sensory_box"/>
    <property type="match status" value="1"/>
</dbReference>
<dbReference type="Gene3D" id="1.10.287.130">
    <property type="match status" value="1"/>
</dbReference>
<evidence type="ECO:0000256" key="4">
    <source>
        <dbReference type="ARBA" id="ARBA00022679"/>
    </source>
</evidence>
<evidence type="ECO:0000256" key="1">
    <source>
        <dbReference type="ARBA" id="ARBA00000085"/>
    </source>
</evidence>
<dbReference type="PROSITE" id="PS50112">
    <property type="entry name" value="PAS"/>
    <property type="match status" value="1"/>
</dbReference>
<reference evidence="12" key="1">
    <citation type="submission" date="2022-04" db="EMBL/GenBank/DDBJ databases">
        <title>Desulfatitalea alkaliphila sp. nov., a novel anaerobic sulfate-reducing bacterium isolated from terrestrial mud volcano, Taman Peninsula, Russia.</title>
        <authorList>
            <person name="Khomyakova M.A."/>
            <person name="Merkel A.Y."/>
            <person name="Slobodkin A.I."/>
        </authorList>
    </citation>
    <scope>NUCLEOTIDE SEQUENCE</scope>
    <source>
        <strain evidence="12">M08but</strain>
    </source>
</reference>
<evidence type="ECO:0000313" key="13">
    <source>
        <dbReference type="Proteomes" id="UP001165427"/>
    </source>
</evidence>
<dbReference type="EMBL" id="JALJRB010000008">
    <property type="protein sequence ID" value="MCJ8500785.1"/>
    <property type="molecule type" value="Genomic_DNA"/>
</dbReference>
<accession>A0AA41R487</accession>
<comment type="caution">
    <text evidence="12">The sequence shown here is derived from an EMBL/GenBank/DDBJ whole genome shotgun (WGS) entry which is preliminary data.</text>
</comment>
<keyword evidence="5" id="KW-0547">Nucleotide-binding</keyword>
<dbReference type="InterPro" id="IPR003594">
    <property type="entry name" value="HATPase_dom"/>
</dbReference>
<evidence type="ECO:0000256" key="3">
    <source>
        <dbReference type="ARBA" id="ARBA00022553"/>
    </source>
</evidence>
<dbReference type="Pfam" id="PF00512">
    <property type="entry name" value="HisKA"/>
    <property type="match status" value="1"/>
</dbReference>
<dbReference type="Gene3D" id="3.30.450.20">
    <property type="entry name" value="PAS domain"/>
    <property type="match status" value="2"/>
</dbReference>
<dbReference type="CDD" id="cd00130">
    <property type="entry name" value="PAS"/>
    <property type="match status" value="1"/>
</dbReference>
<dbReference type="SMART" id="SM00387">
    <property type="entry name" value="HATPase_c"/>
    <property type="match status" value="1"/>
</dbReference>
<evidence type="ECO:0000256" key="8">
    <source>
        <dbReference type="ARBA" id="ARBA00023012"/>
    </source>
</evidence>
<dbReference type="PROSITE" id="PS50109">
    <property type="entry name" value="HIS_KIN"/>
    <property type="match status" value="1"/>
</dbReference>
<keyword evidence="4" id="KW-0808">Transferase</keyword>
<keyword evidence="6" id="KW-0418">Kinase</keyword>
<dbReference type="SMART" id="SM00086">
    <property type="entry name" value="PAC"/>
    <property type="match status" value="2"/>
</dbReference>
<proteinExistence type="predicted"/>
<dbReference type="SMART" id="SM00091">
    <property type="entry name" value="PAS"/>
    <property type="match status" value="2"/>
</dbReference>
<dbReference type="SUPFAM" id="SSF55874">
    <property type="entry name" value="ATPase domain of HSP90 chaperone/DNA topoisomerase II/histidine kinase"/>
    <property type="match status" value="1"/>
</dbReference>
<dbReference type="InterPro" id="IPR013767">
    <property type="entry name" value="PAS_fold"/>
</dbReference>
<dbReference type="GO" id="GO:0006355">
    <property type="term" value="P:regulation of DNA-templated transcription"/>
    <property type="evidence" value="ECO:0007669"/>
    <property type="project" value="InterPro"/>
</dbReference>
<dbReference type="AlphaFoldDB" id="A0AA41R487"/>
<feature type="domain" description="Histidine kinase" evidence="9">
    <location>
        <begin position="278"/>
        <end position="489"/>
    </location>
</feature>
<dbReference type="EC" id="2.7.13.3" evidence="2"/>
<dbReference type="InterPro" id="IPR005467">
    <property type="entry name" value="His_kinase_dom"/>
</dbReference>
<dbReference type="PANTHER" id="PTHR43065">
    <property type="entry name" value="SENSOR HISTIDINE KINASE"/>
    <property type="match status" value="1"/>
</dbReference>
<dbReference type="Gene3D" id="3.30.565.10">
    <property type="entry name" value="Histidine kinase-like ATPase, C-terminal domain"/>
    <property type="match status" value="1"/>
</dbReference>
<dbReference type="PROSITE" id="PS50113">
    <property type="entry name" value="PAC"/>
    <property type="match status" value="1"/>
</dbReference>
<name>A0AA41R487_9BACT</name>
<evidence type="ECO:0000256" key="5">
    <source>
        <dbReference type="ARBA" id="ARBA00022741"/>
    </source>
</evidence>
<dbReference type="InterPro" id="IPR004358">
    <property type="entry name" value="Sig_transdc_His_kin-like_C"/>
</dbReference>
<dbReference type="Pfam" id="PF13426">
    <property type="entry name" value="PAS_9"/>
    <property type="match status" value="1"/>
</dbReference>
<evidence type="ECO:0000259" key="9">
    <source>
        <dbReference type="PROSITE" id="PS50109"/>
    </source>
</evidence>
<keyword evidence="13" id="KW-1185">Reference proteome</keyword>
<dbReference type="CDD" id="cd00082">
    <property type="entry name" value="HisKA"/>
    <property type="match status" value="1"/>
</dbReference>
<feature type="domain" description="PAS" evidence="10">
    <location>
        <begin position="135"/>
        <end position="173"/>
    </location>
</feature>
<dbReference type="GO" id="GO:0005524">
    <property type="term" value="F:ATP binding"/>
    <property type="evidence" value="ECO:0007669"/>
    <property type="project" value="UniProtKB-KW"/>
</dbReference>
<feature type="domain" description="PAC" evidence="11">
    <location>
        <begin position="82"/>
        <end position="134"/>
    </location>
</feature>
<evidence type="ECO:0000256" key="7">
    <source>
        <dbReference type="ARBA" id="ARBA00022840"/>
    </source>
</evidence>
<dbReference type="SMART" id="SM00388">
    <property type="entry name" value="HisKA"/>
    <property type="match status" value="1"/>
</dbReference>
<evidence type="ECO:0000256" key="6">
    <source>
        <dbReference type="ARBA" id="ARBA00022777"/>
    </source>
</evidence>
<dbReference type="GO" id="GO:0000155">
    <property type="term" value="F:phosphorelay sensor kinase activity"/>
    <property type="evidence" value="ECO:0007669"/>
    <property type="project" value="InterPro"/>
</dbReference>
<dbReference type="InterPro" id="IPR035965">
    <property type="entry name" value="PAS-like_dom_sf"/>
</dbReference>
<keyword evidence="8" id="KW-0902">Two-component regulatory system</keyword>
<organism evidence="12 13">
    <name type="scientific">Desulfatitalea alkaliphila</name>
    <dbReference type="NCBI Taxonomy" id="2929485"/>
    <lineage>
        <taxon>Bacteria</taxon>
        <taxon>Pseudomonadati</taxon>
        <taxon>Thermodesulfobacteriota</taxon>
        <taxon>Desulfobacteria</taxon>
        <taxon>Desulfobacterales</taxon>
        <taxon>Desulfosarcinaceae</taxon>
        <taxon>Desulfatitalea</taxon>
    </lineage>
</organism>
<dbReference type="InterPro" id="IPR000700">
    <property type="entry name" value="PAS-assoc_C"/>
</dbReference>
<comment type="catalytic activity">
    <reaction evidence="1">
        <text>ATP + protein L-histidine = ADP + protein N-phospho-L-histidine.</text>
        <dbReference type="EC" id="2.7.13.3"/>
    </reaction>
</comment>
<dbReference type="Pfam" id="PF02518">
    <property type="entry name" value="HATPase_c"/>
    <property type="match status" value="1"/>
</dbReference>
<dbReference type="InterPro" id="IPR003661">
    <property type="entry name" value="HisK_dim/P_dom"/>
</dbReference>
<dbReference type="InterPro" id="IPR000014">
    <property type="entry name" value="PAS"/>
</dbReference>
<sequence>MNEHLYKELDWRLRVFDSLSFPTLILKPDRSIVSANQIFLQKYAVEMDQVIGKRCHQVFYGAETCPNKVCPFEKVISDKSGTSAMRRFTTRTGKRLYEDRVFSPILDDNGEVAYIMESVRDVTRQKHLELALKETEDFLEKVILGSPIAIVAADRYGHILLMNPAAEELFGYTNTFAIRHVTAHQLYPSGTASSIMRQLKQSRGKLPSVRTTIVNAQGEEIPVDLTASIIYEDEEEVATVGIYTDLREKLAVERKLKDAQAQLAQSEKMASLGQLAAGVAHEINNPLTGILFYANLKLEKMVPEDPEREDVEAVVEDVKRCRDIVQNLLAYSRQSSPMKDIIQLNAIVNQSLTLVRDPKMFRNVKIERDFSDEMMLVHVDKNQISQVIINLVINAVSAMAGAGTLTLRTYRDKVRGKAYLEVSDTGCGIAAEHLSKIFDPFYTTKAPGEGTGLGLSTAYGLIKENKGNIRVSRTSAEGTTFVLEFELYQAVQDPTAEAEEEM</sequence>
<dbReference type="InterPro" id="IPR001610">
    <property type="entry name" value="PAC"/>
</dbReference>
<evidence type="ECO:0000256" key="2">
    <source>
        <dbReference type="ARBA" id="ARBA00012438"/>
    </source>
</evidence>
<gene>
    <name evidence="12" type="ORF">MRX98_09405</name>
</gene>
<dbReference type="Proteomes" id="UP001165427">
    <property type="component" value="Unassembled WGS sequence"/>
</dbReference>